<evidence type="ECO:0000313" key="3">
    <source>
        <dbReference type="Proteomes" id="UP000681720"/>
    </source>
</evidence>
<gene>
    <name evidence="1" type="ORF">GIL414_LOCUS48062</name>
    <name evidence="2" type="ORF">GIL414_LOCUS57716</name>
</gene>
<dbReference type="EMBL" id="CAJOBJ010210151">
    <property type="protein sequence ID" value="CAF5008531.1"/>
    <property type="molecule type" value="Genomic_DNA"/>
</dbReference>
<sequence>LQDDLDRTLKRMNAARELISGLADEQERWTEESKQFKAQIGR</sequence>
<accession>A0A8S3DG67</accession>
<proteinExistence type="predicted"/>
<dbReference type="Gene3D" id="1.10.287.2610">
    <property type="match status" value="1"/>
</dbReference>
<organism evidence="2 3">
    <name type="scientific">Rotaria magnacalcarata</name>
    <dbReference type="NCBI Taxonomy" id="392030"/>
    <lineage>
        <taxon>Eukaryota</taxon>
        <taxon>Metazoa</taxon>
        <taxon>Spiralia</taxon>
        <taxon>Gnathifera</taxon>
        <taxon>Rotifera</taxon>
        <taxon>Eurotatoria</taxon>
        <taxon>Bdelloidea</taxon>
        <taxon>Philodinida</taxon>
        <taxon>Philodinidae</taxon>
        <taxon>Rotaria</taxon>
    </lineage>
</organism>
<name>A0A8S3DG67_9BILA</name>
<evidence type="ECO:0000313" key="2">
    <source>
        <dbReference type="EMBL" id="CAF5008531.1"/>
    </source>
</evidence>
<reference evidence="2" key="1">
    <citation type="submission" date="2021-02" db="EMBL/GenBank/DDBJ databases">
        <authorList>
            <person name="Nowell W R."/>
        </authorList>
    </citation>
    <scope>NUCLEOTIDE SEQUENCE</scope>
</reference>
<evidence type="ECO:0000313" key="1">
    <source>
        <dbReference type="EMBL" id="CAF4822114.1"/>
    </source>
</evidence>
<feature type="non-terminal residue" evidence="2">
    <location>
        <position position="1"/>
    </location>
</feature>
<dbReference type="AlphaFoldDB" id="A0A8S3DG67"/>
<protein>
    <submittedName>
        <fullName evidence="2">Uncharacterized protein</fullName>
    </submittedName>
</protein>
<dbReference type="Proteomes" id="UP000681720">
    <property type="component" value="Unassembled WGS sequence"/>
</dbReference>
<comment type="caution">
    <text evidence="2">The sequence shown here is derived from an EMBL/GenBank/DDBJ whole genome shotgun (WGS) entry which is preliminary data.</text>
</comment>
<dbReference type="EMBL" id="CAJOBJ010154907">
    <property type="protein sequence ID" value="CAF4822114.1"/>
    <property type="molecule type" value="Genomic_DNA"/>
</dbReference>